<dbReference type="InterPro" id="IPR056789">
    <property type="entry name" value="LRR_R13L1-DRL21"/>
</dbReference>
<evidence type="ECO:0000256" key="4">
    <source>
        <dbReference type="ARBA" id="ARBA00022741"/>
    </source>
</evidence>
<dbReference type="InterPro" id="IPR002182">
    <property type="entry name" value="NB-ARC"/>
</dbReference>
<dbReference type="InterPro" id="IPR036388">
    <property type="entry name" value="WH-like_DNA-bd_sf"/>
</dbReference>
<gene>
    <name evidence="11" type="ORF">E3N88_32040</name>
</gene>
<evidence type="ECO:0000256" key="3">
    <source>
        <dbReference type="ARBA" id="ARBA00022737"/>
    </source>
</evidence>
<evidence type="ECO:0000259" key="10">
    <source>
        <dbReference type="Pfam" id="PF25019"/>
    </source>
</evidence>
<dbReference type="Pfam" id="PF00931">
    <property type="entry name" value="NB-ARC"/>
    <property type="match status" value="1"/>
</dbReference>
<feature type="domain" description="Disease resistance protein winged helix" evidence="9">
    <location>
        <begin position="445"/>
        <end position="512"/>
    </location>
</feature>
<organism evidence="11 12">
    <name type="scientific">Mikania micrantha</name>
    <name type="common">bitter vine</name>
    <dbReference type="NCBI Taxonomy" id="192012"/>
    <lineage>
        <taxon>Eukaryota</taxon>
        <taxon>Viridiplantae</taxon>
        <taxon>Streptophyta</taxon>
        <taxon>Embryophyta</taxon>
        <taxon>Tracheophyta</taxon>
        <taxon>Spermatophyta</taxon>
        <taxon>Magnoliopsida</taxon>
        <taxon>eudicotyledons</taxon>
        <taxon>Gunneridae</taxon>
        <taxon>Pentapetalae</taxon>
        <taxon>asterids</taxon>
        <taxon>campanulids</taxon>
        <taxon>Asterales</taxon>
        <taxon>Asteraceae</taxon>
        <taxon>Asteroideae</taxon>
        <taxon>Heliantheae alliance</taxon>
        <taxon>Eupatorieae</taxon>
        <taxon>Mikania</taxon>
    </lineage>
</organism>
<dbReference type="PANTHER" id="PTHR36766">
    <property type="entry name" value="PLANT BROAD-SPECTRUM MILDEW RESISTANCE PROTEIN RPW8"/>
    <property type="match status" value="1"/>
</dbReference>
<dbReference type="Pfam" id="PF18052">
    <property type="entry name" value="Rx_N"/>
    <property type="match status" value="1"/>
</dbReference>
<comment type="caution">
    <text evidence="11">The sequence shown here is derived from an EMBL/GenBank/DDBJ whole genome shotgun (WGS) entry which is preliminary data.</text>
</comment>
<comment type="similarity">
    <text evidence="1">Belongs to the disease resistance NB-LRR family.</text>
</comment>
<sequence length="1341" mass="152189">MDVNLIGTLFKGLFQIISYHGVILQVICLTRSAGIESKFKEVHEKLLMIQAVLADVGGRQTPSVELWLTKLRHLAYQIDDVIDDLATEAMQRRLNEEFSCSAGAICTSEMEKFFADKIHALKYSVMMVYNLAEIKTKVRDIVDDKNFLGLHDNVEGPNRTSIPWQETTLDVGETSLVQESEIIGRKDDKEALVRILLADESSSRQNFIVVSIVGLGGIGKTTLCQLLYNDERVVKHFKPYMSWVRVSEGSTVSSICETIFKDVAGEKKEFENLNQVQVALNEKLSNKRFLIVLDNLWNLDYNQWELLQRPFLKGAPGSKVLVTTRKSVVESVMDSFHSYNLKVLSDEDALSLFVQHATSVRQTFDDVKRKLKPYEAKILEKCDGLPLALRILGRAFRGKSNEKWKELLNSEIWNSNNKEGILPVLMLSYYDLPFHLKLLFVYCSLFPKNYVFDKDELVLLSMAEGYLDESNDKSMENFGREGFEDLVSRSFFQHSINKKSKYVMHDLINDLARSVAKEFFLMLDNKRDITDRNEDLEKFRHISFINKPFGPQKKFKELQRAKCVRTFLAVRVASSRNTNLYVSHKVLMKIIPQLQFLRVLSLAYYNITEVPSSVCSLKHLRYINFSKTRITCLPEHIGDLYNLQSLLLFGCEKLSSLPTSTSKLINLRHLDIRSTPELKKMPLGTRGLIGLQTLSKVVIGEDDDDFKLSDLQGLLYIQGKLSIEGLHKVRNTVEAKDANLHQKEGIYDLELQWCDGSRDKKTHECEVLDGLRPFEKLRSLSIMYYMGETFPSWVGHSSFVCLTVLTLRFCKSCKNLPALGILPSLQNLFVGGMDKLDELGVGFHWDANSDHVAFRSLEVLKFEDMKEWVKWSTSGGKKVEAFPRLEEIRIINCPKLDVVTVELTTLSLRVLHVQGCSLAMLRSMVGMCSSISRLTVNNIKGLAEIDGEILKCLKAVEYLDISNCDELTSLWESQAVACDTFQKLQELKVSDCMELLSLGEEELQFLTNVEIRYCGKLKSYKCPKGIEKLRIEACFSLTSLSFPTMDDLPSTLKTLFIGGCYKMEVSCLLNNFLSSIEDLVFYNMFNQILLPEGCFVHLTSLIIYGCDNIESIPRNGYGFLPSHCLRRLSITNCKNLKSFPHDLLQSLASLEDMDISKCPNLDYPFPCCLWPPSLIKLEIGGMKKPISEWGKQNFPTSLVELTLYDSKDSGVVTFPKAMEEDKSSSSSSSSLSSFLLPPSLNSLCLRDFMDLESLSEGLQHLTCLQHLEIIRCPKLRDLPETLLPSLSSLRFFSQGSEELREKCSKTIGGAAARLLEQNDQAINQILANVSANKLHENKKQP</sequence>
<evidence type="ECO:0008006" key="13">
    <source>
        <dbReference type="Google" id="ProtNLM"/>
    </source>
</evidence>
<feature type="domain" description="NB-ARC" evidence="7">
    <location>
        <begin position="187"/>
        <end position="358"/>
    </location>
</feature>
<evidence type="ECO:0000259" key="8">
    <source>
        <dbReference type="Pfam" id="PF18052"/>
    </source>
</evidence>
<dbReference type="OrthoDB" id="1478287at2759"/>
<keyword evidence="4" id="KW-0547">Nucleotide-binding</keyword>
<dbReference type="GO" id="GO:0005524">
    <property type="term" value="F:ATP binding"/>
    <property type="evidence" value="ECO:0007669"/>
    <property type="project" value="UniProtKB-KW"/>
</dbReference>
<dbReference type="PRINTS" id="PR00364">
    <property type="entry name" value="DISEASERSIST"/>
</dbReference>
<evidence type="ECO:0000259" key="9">
    <source>
        <dbReference type="Pfam" id="PF23559"/>
    </source>
</evidence>
<keyword evidence="6" id="KW-0067">ATP-binding</keyword>
<proteinExistence type="inferred from homology"/>
<evidence type="ECO:0000259" key="7">
    <source>
        <dbReference type="Pfam" id="PF00931"/>
    </source>
</evidence>
<name>A0A5N6M8J4_9ASTR</name>
<dbReference type="SUPFAM" id="SSF52540">
    <property type="entry name" value="P-loop containing nucleoside triphosphate hydrolases"/>
    <property type="match status" value="1"/>
</dbReference>
<evidence type="ECO:0000313" key="11">
    <source>
        <dbReference type="EMBL" id="KAD3336521.1"/>
    </source>
</evidence>
<dbReference type="Gene3D" id="1.10.8.430">
    <property type="entry name" value="Helical domain of apoptotic protease-activating factors"/>
    <property type="match status" value="1"/>
</dbReference>
<accession>A0A5N6M8J4</accession>
<dbReference type="Proteomes" id="UP000326396">
    <property type="component" value="Linkage Group LG6"/>
</dbReference>
<dbReference type="EMBL" id="SZYD01000016">
    <property type="protein sequence ID" value="KAD3336521.1"/>
    <property type="molecule type" value="Genomic_DNA"/>
</dbReference>
<dbReference type="InterPro" id="IPR041118">
    <property type="entry name" value="Rx_N"/>
</dbReference>
<dbReference type="GO" id="GO:0043531">
    <property type="term" value="F:ADP binding"/>
    <property type="evidence" value="ECO:0007669"/>
    <property type="project" value="InterPro"/>
</dbReference>
<feature type="domain" description="Disease resistance N-terminal" evidence="8">
    <location>
        <begin position="30"/>
        <end position="96"/>
    </location>
</feature>
<dbReference type="InterPro" id="IPR042197">
    <property type="entry name" value="Apaf_helical"/>
</dbReference>
<dbReference type="InterPro" id="IPR058922">
    <property type="entry name" value="WHD_DRP"/>
</dbReference>
<dbReference type="Gene3D" id="1.10.10.10">
    <property type="entry name" value="Winged helix-like DNA-binding domain superfamily/Winged helix DNA-binding domain"/>
    <property type="match status" value="1"/>
</dbReference>
<dbReference type="Pfam" id="PF25019">
    <property type="entry name" value="LRR_R13L1-DRL21"/>
    <property type="match status" value="1"/>
</dbReference>
<keyword evidence="5" id="KW-0611">Plant defense</keyword>
<feature type="domain" description="R13L1/DRL21-like LRR repeat region" evidence="10">
    <location>
        <begin position="708"/>
        <end position="833"/>
    </location>
</feature>
<dbReference type="PANTHER" id="PTHR36766:SF61">
    <property type="entry name" value="NB-ARC DOMAIN DISEASE RESISTANCE PROTEIN"/>
    <property type="match status" value="1"/>
</dbReference>
<dbReference type="Gene3D" id="1.20.5.4130">
    <property type="match status" value="1"/>
</dbReference>
<protein>
    <recommendedName>
        <fullName evidence="13">NB-ARC domain-containing protein</fullName>
    </recommendedName>
</protein>
<dbReference type="SUPFAM" id="SSF52058">
    <property type="entry name" value="L domain-like"/>
    <property type="match status" value="2"/>
</dbReference>
<keyword evidence="3" id="KW-0677">Repeat</keyword>
<evidence type="ECO:0000256" key="6">
    <source>
        <dbReference type="ARBA" id="ARBA00022840"/>
    </source>
</evidence>
<dbReference type="Pfam" id="PF23559">
    <property type="entry name" value="WHD_DRP"/>
    <property type="match status" value="1"/>
</dbReference>
<keyword evidence="2" id="KW-0433">Leucine-rich repeat</keyword>
<evidence type="ECO:0000256" key="5">
    <source>
        <dbReference type="ARBA" id="ARBA00022821"/>
    </source>
</evidence>
<evidence type="ECO:0000256" key="2">
    <source>
        <dbReference type="ARBA" id="ARBA00022614"/>
    </source>
</evidence>
<dbReference type="InterPro" id="IPR032675">
    <property type="entry name" value="LRR_dom_sf"/>
</dbReference>
<dbReference type="GO" id="GO:0006952">
    <property type="term" value="P:defense response"/>
    <property type="evidence" value="ECO:0007669"/>
    <property type="project" value="UniProtKB-KW"/>
</dbReference>
<reference evidence="11 12" key="1">
    <citation type="submission" date="2019-05" db="EMBL/GenBank/DDBJ databases">
        <title>Mikania micrantha, genome provides insights into the molecular mechanism of rapid growth.</title>
        <authorList>
            <person name="Liu B."/>
        </authorList>
    </citation>
    <scope>NUCLEOTIDE SEQUENCE [LARGE SCALE GENOMIC DNA]</scope>
    <source>
        <strain evidence="11">NLD-2019</strain>
        <tissue evidence="11">Leaf</tissue>
    </source>
</reference>
<evidence type="ECO:0000256" key="1">
    <source>
        <dbReference type="ARBA" id="ARBA00008894"/>
    </source>
</evidence>
<keyword evidence="12" id="KW-1185">Reference proteome</keyword>
<dbReference type="InterPro" id="IPR027417">
    <property type="entry name" value="P-loop_NTPase"/>
</dbReference>
<dbReference type="Gene3D" id="3.80.10.10">
    <property type="entry name" value="Ribonuclease Inhibitor"/>
    <property type="match status" value="3"/>
</dbReference>
<dbReference type="Gene3D" id="3.40.50.300">
    <property type="entry name" value="P-loop containing nucleotide triphosphate hydrolases"/>
    <property type="match status" value="1"/>
</dbReference>
<evidence type="ECO:0000313" key="12">
    <source>
        <dbReference type="Proteomes" id="UP000326396"/>
    </source>
</evidence>
<dbReference type="GO" id="GO:0051707">
    <property type="term" value="P:response to other organism"/>
    <property type="evidence" value="ECO:0007669"/>
    <property type="project" value="UniProtKB-ARBA"/>
</dbReference>